<proteinExistence type="predicted"/>
<evidence type="ECO:0000259" key="2">
    <source>
        <dbReference type="PROSITE" id="PS51459"/>
    </source>
</evidence>
<evidence type="ECO:0000313" key="3">
    <source>
        <dbReference type="EMBL" id="SFR50206.1"/>
    </source>
</evidence>
<dbReference type="SUPFAM" id="SSF140931">
    <property type="entry name" value="Fic-like"/>
    <property type="match status" value="1"/>
</dbReference>
<dbReference type="RefSeq" id="WP_092857251.1">
    <property type="nucleotide sequence ID" value="NZ_FOYU01000002.1"/>
</dbReference>
<feature type="domain" description="Fido" evidence="2">
    <location>
        <begin position="53"/>
        <end position="193"/>
    </location>
</feature>
<dbReference type="PANTHER" id="PTHR13504">
    <property type="entry name" value="FIDO DOMAIN-CONTAINING PROTEIN DDB_G0283145"/>
    <property type="match status" value="1"/>
</dbReference>
<keyword evidence="4" id="KW-1185">Reference proteome</keyword>
<sequence>MDYPDGATPLDPDELNGLKFKHVTTRGELDQLEQANIMEGLNWLSKQRSPDVLTIEFILQLHKALFGQIWGWAGVFRTSEKNIGVDPITISVNLRLLIDDTEYWIEHETFDPLEIAARFHHRLVAIHLFANGNGRHARILTDALLKYKLKHAPIDWSGGHSLTKMNERRSEYIKALRLADRADYRSLLTFMGSGE</sequence>
<dbReference type="InterPro" id="IPR040198">
    <property type="entry name" value="Fido_containing"/>
</dbReference>
<reference evidence="4" key="1">
    <citation type="submission" date="2016-10" db="EMBL/GenBank/DDBJ databases">
        <authorList>
            <person name="Varghese N."/>
            <person name="Submissions S."/>
        </authorList>
    </citation>
    <scope>NUCLEOTIDE SEQUENCE [LARGE SCALE GENOMIC DNA]</scope>
    <source>
        <strain evidence="4">CGMCC 1.7285</strain>
    </source>
</reference>
<dbReference type="InterPro" id="IPR003812">
    <property type="entry name" value="Fido"/>
</dbReference>
<accession>A0A1I6H6R6</accession>
<dbReference type="Gene3D" id="1.10.3290.10">
    <property type="entry name" value="Fido-like domain"/>
    <property type="match status" value="1"/>
</dbReference>
<dbReference type="EMBL" id="FOYU01000002">
    <property type="protein sequence ID" value="SFR50206.1"/>
    <property type="molecule type" value="Genomic_DNA"/>
</dbReference>
<evidence type="ECO:0000256" key="1">
    <source>
        <dbReference type="PIRSR" id="PIRSR640198-1"/>
    </source>
</evidence>
<evidence type="ECO:0000313" key="4">
    <source>
        <dbReference type="Proteomes" id="UP000199424"/>
    </source>
</evidence>
<dbReference type="InterPro" id="IPR013436">
    <property type="entry name" value="Mobile_mystery_prot_B"/>
</dbReference>
<organism evidence="3 4">
    <name type="scientific">Pseudidiomarina maritima</name>
    <dbReference type="NCBI Taxonomy" id="519453"/>
    <lineage>
        <taxon>Bacteria</taxon>
        <taxon>Pseudomonadati</taxon>
        <taxon>Pseudomonadota</taxon>
        <taxon>Gammaproteobacteria</taxon>
        <taxon>Alteromonadales</taxon>
        <taxon>Idiomarinaceae</taxon>
        <taxon>Pseudidiomarina</taxon>
    </lineage>
</organism>
<dbReference type="Pfam" id="PF02661">
    <property type="entry name" value="Fic"/>
    <property type="match status" value="1"/>
</dbReference>
<dbReference type="NCBIfam" id="TIGR02613">
    <property type="entry name" value="mob_myst_B"/>
    <property type="match status" value="1"/>
</dbReference>
<gene>
    <name evidence="3" type="ORF">SAMN04488070_1543</name>
</gene>
<protein>
    <submittedName>
        <fullName evidence="3">Mobile mystery protein B</fullName>
    </submittedName>
</protein>
<feature type="active site" evidence="1">
    <location>
        <position position="127"/>
    </location>
</feature>
<dbReference type="AlphaFoldDB" id="A0A1I6H6R6"/>
<dbReference type="PANTHER" id="PTHR13504:SF39">
    <property type="entry name" value="CELL FILAMENTATION PROTEIN"/>
    <property type="match status" value="1"/>
</dbReference>
<name>A0A1I6H6R6_9GAMM</name>
<dbReference type="Proteomes" id="UP000199424">
    <property type="component" value="Unassembled WGS sequence"/>
</dbReference>
<dbReference type="InterPro" id="IPR036597">
    <property type="entry name" value="Fido-like_dom_sf"/>
</dbReference>
<dbReference type="PROSITE" id="PS51459">
    <property type="entry name" value="FIDO"/>
    <property type="match status" value="1"/>
</dbReference>